<reference evidence="2" key="1">
    <citation type="submission" date="2022-11" db="UniProtKB">
        <authorList>
            <consortium name="WormBaseParasite"/>
        </authorList>
    </citation>
    <scope>IDENTIFICATION</scope>
</reference>
<organism evidence="1 2">
    <name type="scientific">Panagrolaimus sp. JU765</name>
    <dbReference type="NCBI Taxonomy" id="591449"/>
    <lineage>
        <taxon>Eukaryota</taxon>
        <taxon>Metazoa</taxon>
        <taxon>Ecdysozoa</taxon>
        <taxon>Nematoda</taxon>
        <taxon>Chromadorea</taxon>
        <taxon>Rhabditida</taxon>
        <taxon>Tylenchina</taxon>
        <taxon>Panagrolaimomorpha</taxon>
        <taxon>Panagrolaimoidea</taxon>
        <taxon>Panagrolaimidae</taxon>
        <taxon>Panagrolaimus</taxon>
    </lineage>
</organism>
<evidence type="ECO:0000313" key="2">
    <source>
        <dbReference type="WBParaSite" id="JU765_v2.g19896.t1"/>
    </source>
</evidence>
<accession>A0AC34QVX2</accession>
<dbReference type="Proteomes" id="UP000887576">
    <property type="component" value="Unplaced"/>
</dbReference>
<sequence length="275" mass="30058">MALTLGTNSSAFTPITPKTEIPTSNPISTSFNGLLNNSFSTTVLPQLTQPNYKSITDLSLEYAMYLLINQTIADRQALLSASLTKSPLFQTYSLPTNVLPPTSTTQNFLTVPSTRDSISPNSRHSSQDDLSYLQNSISKNKLGRSYNPGRPLAMADRQKILDLYEKGYKISHIARIIGVTHSCVSKIMTRYRRTGSMFPRSAQQNKKSSSSSISSSNSSKCSSSSNSIGSLSPNPTILPLTFDLEQNLLPKTTETLAISSSHFLPKPIPLTIQQC</sequence>
<protein>
    <submittedName>
        <fullName evidence="2">Paired domain-containing protein</fullName>
    </submittedName>
</protein>
<dbReference type="WBParaSite" id="JU765_v2.g19896.t1">
    <property type="protein sequence ID" value="JU765_v2.g19896.t1"/>
    <property type="gene ID" value="JU765_v2.g19896"/>
</dbReference>
<name>A0AC34QVX2_9BILA</name>
<proteinExistence type="predicted"/>
<evidence type="ECO:0000313" key="1">
    <source>
        <dbReference type="Proteomes" id="UP000887576"/>
    </source>
</evidence>